<evidence type="ECO:0000313" key="3">
    <source>
        <dbReference type="EMBL" id="MFH6984060.1"/>
    </source>
</evidence>
<sequence length="528" mass="57911">MSSEKPKTASFVKSTHQKIEELEQMNEQAMLGGGQSRIDKQHEKGKLTARERIDLLLDPGSFQEIGKFVVHRGRDFGIDKQKFLGDGVVTGYGTVNGRLIYVFSQDFTVFGGSLSETFAEKIVKIMDMAMKNGAPVIGLNDSGGARIQEGVVSLGGYADIFYRNTRASGVVPQISAIMGPCAGGAVYSPAITDFIFMVEQTSYMFVTGPNVVKTVTQEDVTSEELGGASAHSVKSGVTHFSSKNEAACILDIKRLLTYIPSNCEEEPPRLPYEMNGDEVIPALDDILPDNPNQPYDIKDVIKGVVDKGSFFEVHEKFADNIVVGFAHLAGRSIGIVANQPMSMAGVLDNDCSKKAARFVRFCDAFNIPLLVLVDVPGFLPGTDQEWNGIIMNGAKLLYAFSEATVPRISVITRKAYGGAYDVMNSKHIGSDMNFAWPTAEIAVMGAQGASEIIFKREIDKAEDPHQKLQEKIDEYTEKFANPYKAAERGFIDEVILPHNTRSKLIRAFSMLENKVDNMPKRKHGNIPL</sequence>
<dbReference type="InterPro" id="IPR011762">
    <property type="entry name" value="COA_CT_N"/>
</dbReference>
<dbReference type="GO" id="GO:0016874">
    <property type="term" value="F:ligase activity"/>
    <property type="evidence" value="ECO:0007669"/>
    <property type="project" value="UniProtKB-KW"/>
</dbReference>
<dbReference type="SUPFAM" id="SSF52096">
    <property type="entry name" value="ClpP/crotonase"/>
    <property type="match status" value="2"/>
</dbReference>
<dbReference type="EMBL" id="JBIPKE010000017">
    <property type="protein sequence ID" value="MFH6984060.1"/>
    <property type="molecule type" value="Genomic_DNA"/>
</dbReference>
<gene>
    <name evidence="3" type="ORF">ACHKAR_11455</name>
</gene>
<accession>A0ABW7N997</accession>
<reference evidence="3 4" key="1">
    <citation type="journal article" date="2013" name="Int. J. Syst. Evol. Microbiol.">
        <title>Marinoscillum luteum sp. nov., isolated from marine sediment.</title>
        <authorList>
            <person name="Cha I.T."/>
            <person name="Park S.J."/>
            <person name="Kim S.J."/>
            <person name="Kim J.G."/>
            <person name="Jung M.Y."/>
            <person name="Shin K.S."/>
            <person name="Kwon K.K."/>
            <person name="Yang S.H."/>
            <person name="Seo Y.S."/>
            <person name="Rhee S.K."/>
        </authorList>
    </citation>
    <scope>NUCLEOTIDE SEQUENCE [LARGE SCALE GENOMIC DNA]</scope>
    <source>
        <strain evidence="3 4">KCTC 23939</strain>
    </source>
</reference>
<organism evidence="3 4">
    <name type="scientific">Marinoscillum luteum</name>
    <dbReference type="NCBI Taxonomy" id="861051"/>
    <lineage>
        <taxon>Bacteria</taxon>
        <taxon>Pseudomonadati</taxon>
        <taxon>Bacteroidota</taxon>
        <taxon>Cytophagia</taxon>
        <taxon>Cytophagales</taxon>
        <taxon>Reichenbachiellaceae</taxon>
        <taxon>Marinoscillum</taxon>
    </lineage>
</organism>
<feature type="domain" description="CoA carboxyltransferase N-terminal" evidence="1">
    <location>
        <begin position="15"/>
        <end position="271"/>
    </location>
</feature>
<dbReference type="PROSITE" id="PS50980">
    <property type="entry name" value="COA_CT_NTER"/>
    <property type="match status" value="1"/>
</dbReference>
<evidence type="ECO:0000259" key="1">
    <source>
        <dbReference type="PROSITE" id="PS50980"/>
    </source>
</evidence>
<keyword evidence="3" id="KW-0436">Ligase</keyword>
<dbReference type="Gene3D" id="3.90.226.10">
    <property type="entry name" value="2-enoyl-CoA Hydratase, Chain A, domain 1"/>
    <property type="match status" value="2"/>
</dbReference>
<dbReference type="PROSITE" id="PS50989">
    <property type="entry name" value="COA_CT_CTER"/>
    <property type="match status" value="1"/>
</dbReference>
<dbReference type="Proteomes" id="UP001610063">
    <property type="component" value="Unassembled WGS sequence"/>
</dbReference>
<protein>
    <submittedName>
        <fullName evidence="3">Acyl-CoA carboxylase subunit beta</fullName>
        <ecNumber evidence="3">6.-.-.-</ecNumber>
    </submittedName>
</protein>
<dbReference type="Pfam" id="PF01039">
    <property type="entry name" value="Carboxyl_trans"/>
    <property type="match status" value="1"/>
</dbReference>
<dbReference type="PANTHER" id="PTHR43842:SF2">
    <property type="entry name" value="PROPIONYL-COA CARBOXYLASE BETA CHAIN, MITOCHONDRIAL"/>
    <property type="match status" value="1"/>
</dbReference>
<comment type="caution">
    <text evidence="3">The sequence shown here is derived from an EMBL/GenBank/DDBJ whole genome shotgun (WGS) entry which is preliminary data.</text>
</comment>
<dbReference type="PANTHER" id="PTHR43842">
    <property type="entry name" value="PROPIONYL-COA CARBOXYLASE BETA CHAIN"/>
    <property type="match status" value="1"/>
</dbReference>
<name>A0ABW7N997_9BACT</name>
<dbReference type="InterPro" id="IPR011763">
    <property type="entry name" value="COA_CT_C"/>
</dbReference>
<dbReference type="EC" id="6.-.-.-" evidence="3"/>
<dbReference type="InterPro" id="IPR029045">
    <property type="entry name" value="ClpP/crotonase-like_dom_sf"/>
</dbReference>
<dbReference type="InterPro" id="IPR051047">
    <property type="entry name" value="AccD/PCCB"/>
</dbReference>
<dbReference type="InterPro" id="IPR034733">
    <property type="entry name" value="AcCoA_carboxyl_beta"/>
</dbReference>
<keyword evidence="4" id="KW-1185">Reference proteome</keyword>
<evidence type="ECO:0000259" key="2">
    <source>
        <dbReference type="PROSITE" id="PS50989"/>
    </source>
</evidence>
<feature type="domain" description="CoA carboxyltransferase C-terminal" evidence="2">
    <location>
        <begin position="275"/>
        <end position="521"/>
    </location>
</feature>
<proteinExistence type="predicted"/>
<evidence type="ECO:0000313" key="4">
    <source>
        <dbReference type="Proteomes" id="UP001610063"/>
    </source>
</evidence>
<dbReference type="RefSeq" id="WP_159585160.1">
    <property type="nucleotide sequence ID" value="NZ_JBIPKE010000017.1"/>
</dbReference>